<keyword evidence="3" id="KW-1185">Reference proteome</keyword>
<sequence>MPGKDGGKSNVCPHLAAPGCLQQGGQPAGQTHLFVKTRQQEPSRPTPTQDNTHHGDDWAHASHLKYNKTRHQVSSSINTTFTHLDFGLMRSHWCY</sequence>
<protein>
    <submittedName>
        <fullName evidence="2">Uncharacterized protein</fullName>
    </submittedName>
</protein>
<reference evidence="2 3" key="1">
    <citation type="submission" date="2019-05" db="EMBL/GenBank/DDBJ databases">
        <title>Another draft genome of Portunus trituberculatus and its Hox gene families provides insights of decapod evolution.</title>
        <authorList>
            <person name="Jeong J.-H."/>
            <person name="Song I."/>
            <person name="Kim S."/>
            <person name="Choi T."/>
            <person name="Kim D."/>
            <person name="Ryu S."/>
            <person name="Kim W."/>
        </authorList>
    </citation>
    <scope>NUCLEOTIDE SEQUENCE [LARGE SCALE GENOMIC DNA]</scope>
    <source>
        <tissue evidence="2">Muscle</tissue>
    </source>
</reference>
<comment type="caution">
    <text evidence="2">The sequence shown here is derived from an EMBL/GenBank/DDBJ whole genome shotgun (WGS) entry which is preliminary data.</text>
</comment>
<accession>A0A5B7ELG5</accession>
<evidence type="ECO:0000256" key="1">
    <source>
        <dbReference type="SAM" id="MobiDB-lite"/>
    </source>
</evidence>
<evidence type="ECO:0000313" key="3">
    <source>
        <dbReference type="Proteomes" id="UP000324222"/>
    </source>
</evidence>
<proteinExistence type="predicted"/>
<name>A0A5B7ELG5_PORTR</name>
<dbReference type="Proteomes" id="UP000324222">
    <property type="component" value="Unassembled WGS sequence"/>
</dbReference>
<dbReference type="EMBL" id="VSRR010002999">
    <property type="protein sequence ID" value="MPC34168.1"/>
    <property type="molecule type" value="Genomic_DNA"/>
</dbReference>
<feature type="region of interest" description="Disordered" evidence="1">
    <location>
        <begin position="1"/>
        <end position="57"/>
    </location>
</feature>
<dbReference type="AlphaFoldDB" id="A0A5B7ELG5"/>
<organism evidence="2 3">
    <name type="scientific">Portunus trituberculatus</name>
    <name type="common">Swimming crab</name>
    <name type="synonym">Neptunus trituberculatus</name>
    <dbReference type="NCBI Taxonomy" id="210409"/>
    <lineage>
        <taxon>Eukaryota</taxon>
        <taxon>Metazoa</taxon>
        <taxon>Ecdysozoa</taxon>
        <taxon>Arthropoda</taxon>
        <taxon>Crustacea</taxon>
        <taxon>Multicrustacea</taxon>
        <taxon>Malacostraca</taxon>
        <taxon>Eumalacostraca</taxon>
        <taxon>Eucarida</taxon>
        <taxon>Decapoda</taxon>
        <taxon>Pleocyemata</taxon>
        <taxon>Brachyura</taxon>
        <taxon>Eubrachyura</taxon>
        <taxon>Portunoidea</taxon>
        <taxon>Portunidae</taxon>
        <taxon>Portuninae</taxon>
        <taxon>Portunus</taxon>
    </lineage>
</organism>
<gene>
    <name evidence="2" type="ORF">E2C01_027549</name>
</gene>
<feature type="compositionally biased region" description="Polar residues" evidence="1">
    <location>
        <begin position="40"/>
        <end position="50"/>
    </location>
</feature>
<evidence type="ECO:0000313" key="2">
    <source>
        <dbReference type="EMBL" id="MPC34168.1"/>
    </source>
</evidence>